<feature type="signal peptide" evidence="1">
    <location>
        <begin position="1"/>
        <end position="20"/>
    </location>
</feature>
<evidence type="ECO:0008006" key="4">
    <source>
        <dbReference type="Google" id="ProtNLM"/>
    </source>
</evidence>
<protein>
    <recommendedName>
        <fullName evidence="4">Tle cognate immunity protein 4 C-terminal domain-containing protein</fullName>
    </recommendedName>
</protein>
<dbReference type="RefSeq" id="WP_154715763.1">
    <property type="nucleotide sequence ID" value="NZ_LT837803.1"/>
</dbReference>
<keyword evidence="1" id="KW-0732">Signal</keyword>
<accession>A0A7Z7HPG4</accession>
<gene>
    <name evidence="2" type="ORF">SDENCHOL_10349</name>
</gene>
<organism evidence="2 3">
    <name type="scientific">Sterolibacterium denitrificans</name>
    <dbReference type="NCBI Taxonomy" id="157592"/>
    <lineage>
        <taxon>Bacteria</taxon>
        <taxon>Pseudomonadati</taxon>
        <taxon>Pseudomonadota</taxon>
        <taxon>Betaproteobacteria</taxon>
        <taxon>Nitrosomonadales</taxon>
        <taxon>Sterolibacteriaceae</taxon>
        <taxon>Sterolibacterium</taxon>
    </lineage>
</organism>
<dbReference type="EMBL" id="LT837803">
    <property type="protein sequence ID" value="SMB21512.1"/>
    <property type="molecule type" value="Genomic_DNA"/>
</dbReference>
<proteinExistence type="predicted"/>
<sequence length="291" mass="33776">MKPFLMAVLVAMGSIAGCSAENFIRKNDDQYAKPSVTDSPLTDVYKTYQYKLLDKYRVTHQWLFSGCGYSAYERPSQELDKHTFFYDVLDIYEEVNITKQRGSTKHFNNFIRSVKHQQPIYTPTTKEEAEASVTAALERARRGSRTDIYESPPPDTRKPIRYEEMEIGFRPLCFESWWTTSHSLSLRLHKLTLAEFEAMFTKLYPESRWSTKTLDGRLWRVQETDRQHLRPRRGVGGPYQTWVTAIGDSGYVIGLEMTASQDSLTYPQFFDALEAVYHHLISSVRIEPLIP</sequence>
<name>A0A7Z7HPG4_9PROT</name>
<evidence type="ECO:0000256" key="1">
    <source>
        <dbReference type="SAM" id="SignalP"/>
    </source>
</evidence>
<dbReference type="PROSITE" id="PS51257">
    <property type="entry name" value="PROKAR_LIPOPROTEIN"/>
    <property type="match status" value="1"/>
</dbReference>
<evidence type="ECO:0000313" key="2">
    <source>
        <dbReference type="EMBL" id="SMB21512.1"/>
    </source>
</evidence>
<reference evidence="2" key="1">
    <citation type="submission" date="2017-03" db="EMBL/GenBank/DDBJ databases">
        <authorList>
            <consortium name="AG Boll"/>
        </authorList>
    </citation>
    <scope>NUCLEOTIDE SEQUENCE [LARGE SCALE GENOMIC DNA]</scope>
    <source>
        <strain evidence="2">Chol</strain>
    </source>
</reference>
<dbReference type="Proteomes" id="UP000242886">
    <property type="component" value="Chromosome SDENCHOL"/>
</dbReference>
<feature type="chain" id="PRO_5030682254" description="Tle cognate immunity protein 4 C-terminal domain-containing protein" evidence="1">
    <location>
        <begin position="21"/>
        <end position="291"/>
    </location>
</feature>
<dbReference type="AlphaFoldDB" id="A0A7Z7HPG4"/>
<evidence type="ECO:0000313" key="3">
    <source>
        <dbReference type="Proteomes" id="UP000242886"/>
    </source>
</evidence>
<keyword evidence="3" id="KW-1185">Reference proteome</keyword>